<evidence type="ECO:0000256" key="2">
    <source>
        <dbReference type="ARBA" id="ARBA00022823"/>
    </source>
</evidence>
<comment type="subunit">
    <text evidence="3">The glycine cleavage system is composed of four proteins: P, T, L and H.</text>
</comment>
<dbReference type="PANTHER" id="PTHR11715:SF3">
    <property type="entry name" value="GLYCINE CLEAVAGE SYSTEM H PROTEIN-RELATED"/>
    <property type="match status" value="1"/>
</dbReference>
<dbReference type="OrthoDB" id="9796712at2"/>
<evidence type="ECO:0000256" key="1">
    <source>
        <dbReference type="ARBA" id="ARBA00009249"/>
    </source>
</evidence>
<evidence type="ECO:0000313" key="7">
    <source>
        <dbReference type="Proteomes" id="UP000244910"/>
    </source>
</evidence>
<dbReference type="InterPro" id="IPR003016">
    <property type="entry name" value="2-oxoA_DH_lipoyl-BS"/>
</dbReference>
<dbReference type="GO" id="GO:0019464">
    <property type="term" value="P:glycine decarboxylation via glycine cleavage system"/>
    <property type="evidence" value="ECO:0007669"/>
    <property type="project" value="UniProtKB-UniRule"/>
</dbReference>
<dbReference type="InterPro" id="IPR033753">
    <property type="entry name" value="GCV_H/Fam206"/>
</dbReference>
<dbReference type="SUPFAM" id="SSF51230">
    <property type="entry name" value="Single hybrid motif"/>
    <property type="match status" value="1"/>
</dbReference>
<comment type="function">
    <text evidence="3">The glycine cleavage system catalyzes the degradation of glycine. The H protein shuttles the methylamine group of glycine from the P protein to the T protein.</text>
</comment>
<evidence type="ECO:0000256" key="4">
    <source>
        <dbReference type="PIRSR" id="PIRSR617453-50"/>
    </source>
</evidence>
<gene>
    <name evidence="3" type="primary">gcvH</name>
    <name evidence="6" type="ORF">B9W14_00330</name>
</gene>
<dbReference type="CDD" id="cd06848">
    <property type="entry name" value="GCS_H"/>
    <property type="match status" value="1"/>
</dbReference>
<comment type="cofactor">
    <cofactor evidence="3">
        <name>(R)-lipoate</name>
        <dbReference type="ChEBI" id="CHEBI:83088"/>
    </cofactor>
    <text evidence="3">Binds 1 lipoyl cofactor covalently.</text>
</comment>
<organism evidence="6 7">
    <name type="scientific">Clostridium drakei</name>
    <dbReference type="NCBI Taxonomy" id="332101"/>
    <lineage>
        <taxon>Bacteria</taxon>
        <taxon>Bacillati</taxon>
        <taxon>Bacillota</taxon>
        <taxon>Clostridia</taxon>
        <taxon>Eubacteriales</taxon>
        <taxon>Clostridiaceae</taxon>
        <taxon>Clostridium</taxon>
    </lineage>
</organism>
<dbReference type="InterPro" id="IPR011053">
    <property type="entry name" value="Single_hybrid_motif"/>
</dbReference>
<name>A0A2U8DLC1_9CLOT</name>
<dbReference type="RefSeq" id="WP_032076031.1">
    <property type="nucleotide sequence ID" value="NZ_CP020953.1"/>
</dbReference>
<dbReference type="InterPro" id="IPR017453">
    <property type="entry name" value="GCV_H_sub"/>
</dbReference>
<dbReference type="Proteomes" id="UP000244910">
    <property type="component" value="Chromosome"/>
</dbReference>
<dbReference type="PROSITE" id="PS00189">
    <property type="entry name" value="LIPOYL"/>
    <property type="match status" value="1"/>
</dbReference>
<dbReference type="NCBIfam" id="NF002270">
    <property type="entry name" value="PRK01202.1"/>
    <property type="match status" value="1"/>
</dbReference>
<evidence type="ECO:0000259" key="5">
    <source>
        <dbReference type="PROSITE" id="PS50968"/>
    </source>
</evidence>
<protein>
    <recommendedName>
        <fullName evidence="3">Glycine cleavage system H protein</fullName>
    </recommendedName>
</protein>
<proteinExistence type="inferred from homology"/>
<dbReference type="GO" id="GO:0005960">
    <property type="term" value="C:glycine cleavage complex"/>
    <property type="evidence" value="ECO:0007669"/>
    <property type="project" value="InterPro"/>
</dbReference>
<dbReference type="GO" id="GO:0009249">
    <property type="term" value="P:protein lipoylation"/>
    <property type="evidence" value="ECO:0007669"/>
    <property type="project" value="TreeGrafter"/>
</dbReference>
<reference evidence="7" key="1">
    <citation type="submission" date="2017-04" db="EMBL/GenBank/DDBJ databases">
        <authorList>
            <person name="Song Y."/>
            <person name="Cho B.-K."/>
        </authorList>
    </citation>
    <scope>NUCLEOTIDE SEQUENCE [LARGE SCALE GENOMIC DNA]</scope>
    <source>
        <strain evidence="7">SL1</strain>
    </source>
</reference>
<dbReference type="Pfam" id="PF01597">
    <property type="entry name" value="GCV_H"/>
    <property type="match status" value="1"/>
</dbReference>
<evidence type="ECO:0000313" key="6">
    <source>
        <dbReference type="EMBL" id="AWI03014.1"/>
    </source>
</evidence>
<feature type="domain" description="Lipoyl-binding" evidence="5">
    <location>
        <begin position="22"/>
        <end position="103"/>
    </location>
</feature>
<dbReference type="GO" id="GO:0005829">
    <property type="term" value="C:cytosol"/>
    <property type="evidence" value="ECO:0007669"/>
    <property type="project" value="TreeGrafter"/>
</dbReference>
<dbReference type="HAMAP" id="MF_00272">
    <property type="entry name" value="GcvH"/>
    <property type="match status" value="1"/>
</dbReference>
<dbReference type="InterPro" id="IPR000089">
    <property type="entry name" value="Biotin_lipoyl"/>
</dbReference>
<dbReference type="KEGG" id="cdrk:B9W14_00330"/>
<dbReference type="NCBIfam" id="TIGR00527">
    <property type="entry name" value="gcvH"/>
    <property type="match status" value="1"/>
</dbReference>
<dbReference type="Gene3D" id="2.40.50.100">
    <property type="match status" value="1"/>
</dbReference>
<comment type="similarity">
    <text evidence="1 3">Belongs to the GcvH family.</text>
</comment>
<dbReference type="PROSITE" id="PS50968">
    <property type="entry name" value="BIOTINYL_LIPOYL"/>
    <property type="match status" value="1"/>
</dbReference>
<sequence>MKILENLKYSKDHEWVKVEGDKAYIGITDFAQHSLGDIVFVELPEVDSELNSGEVFGVVESVKAASDIYMPISGKIVKVNEDLVDSPELVNEDPYKNWIIMISISDTVQLNDLIDSKAYEDLCGKEE</sequence>
<feature type="modified residue" description="N6-lipoyllysine" evidence="3 4">
    <location>
        <position position="63"/>
    </location>
</feature>
<dbReference type="EMBL" id="CP020953">
    <property type="protein sequence ID" value="AWI03014.1"/>
    <property type="molecule type" value="Genomic_DNA"/>
</dbReference>
<dbReference type="AlphaFoldDB" id="A0A2U8DLC1"/>
<dbReference type="PANTHER" id="PTHR11715">
    <property type="entry name" value="GLYCINE CLEAVAGE SYSTEM H PROTEIN"/>
    <property type="match status" value="1"/>
</dbReference>
<evidence type="ECO:0000256" key="3">
    <source>
        <dbReference type="HAMAP-Rule" id="MF_00272"/>
    </source>
</evidence>
<dbReference type="InterPro" id="IPR002930">
    <property type="entry name" value="GCV_H"/>
</dbReference>
<keyword evidence="7" id="KW-1185">Reference proteome</keyword>
<keyword evidence="2 3" id="KW-0450">Lipoyl</keyword>
<accession>A0A2U8DLC1</accession>